<dbReference type="SUPFAM" id="SSF46689">
    <property type="entry name" value="Homeodomain-like"/>
    <property type="match status" value="1"/>
</dbReference>
<dbReference type="RefSeq" id="WP_195718952.1">
    <property type="nucleotide sequence ID" value="NZ_CP064056.1"/>
</dbReference>
<dbReference type="InterPro" id="IPR036271">
    <property type="entry name" value="Tet_transcr_reg_TetR-rel_C_sf"/>
</dbReference>
<evidence type="ECO:0000256" key="1">
    <source>
        <dbReference type="ARBA" id="ARBA00023015"/>
    </source>
</evidence>
<keyword evidence="1" id="KW-0805">Transcription regulation</keyword>
<evidence type="ECO:0000256" key="3">
    <source>
        <dbReference type="ARBA" id="ARBA00023163"/>
    </source>
</evidence>
<evidence type="ECO:0000259" key="5">
    <source>
        <dbReference type="PROSITE" id="PS50977"/>
    </source>
</evidence>
<evidence type="ECO:0000313" key="6">
    <source>
        <dbReference type="EMBL" id="QPM75270.1"/>
    </source>
</evidence>
<dbReference type="Pfam" id="PF00440">
    <property type="entry name" value="TetR_N"/>
    <property type="match status" value="1"/>
</dbReference>
<dbReference type="AlphaFoldDB" id="A0A7T1F9H2"/>
<dbReference type="InterPro" id="IPR009057">
    <property type="entry name" value="Homeodomain-like_sf"/>
</dbReference>
<dbReference type="EMBL" id="CP064056">
    <property type="protein sequence ID" value="QPM75270.1"/>
    <property type="molecule type" value="Genomic_DNA"/>
</dbReference>
<feature type="domain" description="HTH tetR-type" evidence="5">
    <location>
        <begin position="4"/>
        <end position="64"/>
    </location>
</feature>
<dbReference type="Gene3D" id="1.10.10.60">
    <property type="entry name" value="Homeodomain-like"/>
    <property type="match status" value="1"/>
</dbReference>
<keyword evidence="7" id="KW-1185">Reference proteome</keyword>
<proteinExistence type="predicted"/>
<protein>
    <submittedName>
        <fullName evidence="6">TetR/AcrR family transcriptional regulator</fullName>
    </submittedName>
</protein>
<dbReference type="Gene3D" id="1.10.357.10">
    <property type="entry name" value="Tetracycline Repressor, domain 2"/>
    <property type="match status" value="1"/>
</dbReference>
<sequence length="205" mass="24013">MNKEDKKAQIIDISWELLQKEGIDGFSMRKLSAASNTTISSLYHYYKNKESIFQAMIGKALSEVDFPINANDVDDKLKQYAYSILSTLKKYPNLEWLLLIYPPTEINYTKLLDNLLMIVDGLDIKREQKFYFVNVFINFILTFQIDRQLQLDDQAKQNQLNKSNWSNSIAPYLNYYYQNNIFEKLGEEELFDFGIALLINGLKTK</sequence>
<evidence type="ECO:0000313" key="7">
    <source>
        <dbReference type="Proteomes" id="UP000594455"/>
    </source>
</evidence>
<dbReference type="KEGG" id="sllo:ISP08_00590"/>
<dbReference type="InterPro" id="IPR004111">
    <property type="entry name" value="Repressor_TetR_C"/>
</dbReference>
<dbReference type="PANTHER" id="PTHR43479:SF11">
    <property type="entry name" value="ACREF_ENVCD OPERON REPRESSOR-RELATED"/>
    <property type="match status" value="1"/>
</dbReference>
<reference evidence="6 7" key="1">
    <citation type="submission" date="2020-10" db="EMBL/GenBank/DDBJ databases">
        <title>Closed genome sequences of Staphylococcus lloydii sp. nov. and Staphylococcus durrellii sp. nov. Isolated from Captive Fruit Bats (Pteropus livingstonii).</title>
        <authorList>
            <person name="Fountain K."/>
        </authorList>
    </citation>
    <scope>NUCLEOTIDE SEQUENCE [LARGE SCALE GENOMIC DNA]</scope>
    <source>
        <strain evidence="6 7">23_2_7_LY</strain>
    </source>
</reference>
<dbReference type="SUPFAM" id="SSF48498">
    <property type="entry name" value="Tetracyclin repressor-like, C-terminal domain"/>
    <property type="match status" value="1"/>
</dbReference>
<dbReference type="InterPro" id="IPR050624">
    <property type="entry name" value="HTH-type_Tx_Regulator"/>
</dbReference>
<accession>A0A7T1F9H2</accession>
<dbReference type="GO" id="GO:0003677">
    <property type="term" value="F:DNA binding"/>
    <property type="evidence" value="ECO:0007669"/>
    <property type="project" value="UniProtKB-UniRule"/>
</dbReference>
<dbReference type="PANTHER" id="PTHR43479">
    <property type="entry name" value="ACREF/ENVCD OPERON REPRESSOR-RELATED"/>
    <property type="match status" value="1"/>
</dbReference>
<keyword evidence="3" id="KW-0804">Transcription</keyword>
<gene>
    <name evidence="6" type="ORF">ISP08_00590</name>
</gene>
<dbReference type="Proteomes" id="UP000594455">
    <property type="component" value="Chromosome"/>
</dbReference>
<evidence type="ECO:0000256" key="4">
    <source>
        <dbReference type="PROSITE-ProRule" id="PRU00335"/>
    </source>
</evidence>
<evidence type="ECO:0000256" key="2">
    <source>
        <dbReference type="ARBA" id="ARBA00023125"/>
    </source>
</evidence>
<name>A0A7T1F9H2_9STAP</name>
<dbReference type="InterPro" id="IPR001647">
    <property type="entry name" value="HTH_TetR"/>
</dbReference>
<dbReference type="PROSITE" id="PS50977">
    <property type="entry name" value="HTH_TETR_2"/>
    <property type="match status" value="1"/>
</dbReference>
<keyword evidence="2 4" id="KW-0238">DNA-binding</keyword>
<dbReference type="GO" id="GO:0045892">
    <property type="term" value="P:negative regulation of DNA-templated transcription"/>
    <property type="evidence" value="ECO:0007669"/>
    <property type="project" value="InterPro"/>
</dbReference>
<organism evidence="6 7">
    <name type="scientific">Staphylococcus lloydii</name>
    <dbReference type="NCBI Taxonomy" id="2781774"/>
    <lineage>
        <taxon>Bacteria</taxon>
        <taxon>Bacillati</taxon>
        <taxon>Bacillota</taxon>
        <taxon>Bacilli</taxon>
        <taxon>Bacillales</taxon>
        <taxon>Staphylococcaceae</taxon>
        <taxon>Staphylococcus</taxon>
    </lineage>
</organism>
<feature type="DNA-binding region" description="H-T-H motif" evidence="4">
    <location>
        <begin position="27"/>
        <end position="46"/>
    </location>
</feature>
<dbReference type="Pfam" id="PF02909">
    <property type="entry name" value="TetR_C_1"/>
    <property type="match status" value="1"/>
</dbReference>